<dbReference type="Gene3D" id="3.30.565.10">
    <property type="entry name" value="Histidine kinase-like ATPase, C-terminal domain"/>
    <property type="match status" value="1"/>
</dbReference>
<evidence type="ECO:0000313" key="3">
    <source>
        <dbReference type="Proteomes" id="UP001143463"/>
    </source>
</evidence>
<reference evidence="2" key="2">
    <citation type="submission" date="2023-01" db="EMBL/GenBank/DDBJ databases">
        <authorList>
            <person name="Sun Q."/>
            <person name="Evtushenko L."/>
        </authorList>
    </citation>
    <scope>NUCLEOTIDE SEQUENCE</scope>
    <source>
        <strain evidence="2">VKM Ac-1069</strain>
    </source>
</reference>
<dbReference type="AlphaFoldDB" id="A0A9W6UG51"/>
<organism evidence="2 3">
    <name type="scientific">Pseudonocardia halophobica</name>
    <dbReference type="NCBI Taxonomy" id="29401"/>
    <lineage>
        <taxon>Bacteria</taxon>
        <taxon>Bacillati</taxon>
        <taxon>Actinomycetota</taxon>
        <taxon>Actinomycetes</taxon>
        <taxon>Pseudonocardiales</taxon>
        <taxon>Pseudonocardiaceae</taxon>
        <taxon>Pseudonocardia</taxon>
    </lineage>
</organism>
<reference evidence="2" key="1">
    <citation type="journal article" date="2014" name="Int. J. Syst. Evol. Microbiol.">
        <title>Complete genome sequence of Corynebacterium casei LMG S-19264T (=DSM 44701T), isolated from a smear-ripened cheese.</title>
        <authorList>
            <consortium name="US DOE Joint Genome Institute (JGI-PGF)"/>
            <person name="Walter F."/>
            <person name="Albersmeier A."/>
            <person name="Kalinowski J."/>
            <person name="Ruckert C."/>
        </authorList>
    </citation>
    <scope>NUCLEOTIDE SEQUENCE</scope>
    <source>
        <strain evidence="2">VKM Ac-1069</strain>
    </source>
</reference>
<feature type="region of interest" description="Disordered" evidence="1">
    <location>
        <begin position="1"/>
        <end position="23"/>
    </location>
</feature>
<sequence>MFEQTGSPPGPPGPRDGTMPGTAWGIRVPGEAWTVGLVRGALRVWLGTVGWADGHTDDIVTATVEALIHALQHAHPTRIEGGPLWLEAGVVASPGSRHVEIALRPGGATSADELPAPVRDLTAAVDVHPTDGPAWDSHVLLRSHPNP</sequence>
<dbReference type="InterPro" id="IPR036890">
    <property type="entry name" value="HATPase_C_sf"/>
</dbReference>
<gene>
    <name evidence="2" type="ORF">GCM10017577_70160</name>
</gene>
<accession>A0A9W6UG51</accession>
<evidence type="ECO:0000256" key="1">
    <source>
        <dbReference type="SAM" id="MobiDB-lite"/>
    </source>
</evidence>
<keyword evidence="3" id="KW-1185">Reference proteome</keyword>
<comment type="caution">
    <text evidence="2">The sequence shown here is derived from an EMBL/GenBank/DDBJ whole genome shotgun (WGS) entry which is preliminary data.</text>
</comment>
<evidence type="ECO:0000313" key="2">
    <source>
        <dbReference type="EMBL" id="GLL15862.1"/>
    </source>
</evidence>
<dbReference type="Proteomes" id="UP001143463">
    <property type="component" value="Unassembled WGS sequence"/>
</dbReference>
<name>A0A9W6UG51_9PSEU</name>
<protein>
    <recommendedName>
        <fullName evidence="4">Serine/threonine-protein kinase RsbW</fullName>
    </recommendedName>
</protein>
<evidence type="ECO:0008006" key="4">
    <source>
        <dbReference type="Google" id="ProtNLM"/>
    </source>
</evidence>
<proteinExistence type="predicted"/>
<dbReference type="EMBL" id="BSFQ01000058">
    <property type="protein sequence ID" value="GLL15862.1"/>
    <property type="molecule type" value="Genomic_DNA"/>
</dbReference>